<evidence type="ECO:0000256" key="1">
    <source>
        <dbReference type="ARBA" id="ARBA00004651"/>
    </source>
</evidence>
<feature type="transmembrane region" description="Helical" evidence="7">
    <location>
        <begin position="29"/>
        <end position="51"/>
    </location>
</feature>
<dbReference type="InterPro" id="IPR052049">
    <property type="entry name" value="Electron_transfer_protein"/>
</dbReference>
<evidence type="ECO:0000256" key="7">
    <source>
        <dbReference type="SAM" id="Phobius"/>
    </source>
</evidence>
<comment type="subcellular location">
    <subcellularLocation>
        <location evidence="1">Cell membrane</location>
        <topology evidence="1">Multi-pass membrane protein</topology>
    </subcellularLocation>
</comment>
<feature type="transmembrane region" description="Helical" evidence="7">
    <location>
        <begin position="250"/>
        <end position="267"/>
    </location>
</feature>
<evidence type="ECO:0000256" key="4">
    <source>
        <dbReference type="ARBA" id="ARBA00022692"/>
    </source>
</evidence>
<organism evidence="8">
    <name type="scientific">marine sediment metagenome</name>
    <dbReference type="NCBI Taxonomy" id="412755"/>
    <lineage>
        <taxon>unclassified sequences</taxon>
        <taxon>metagenomes</taxon>
        <taxon>ecological metagenomes</taxon>
    </lineage>
</organism>
<evidence type="ECO:0000313" key="8">
    <source>
        <dbReference type="EMBL" id="GAF94093.1"/>
    </source>
</evidence>
<feature type="non-terminal residue" evidence="8">
    <location>
        <position position="306"/>
    </location>
</feature>
<keyword evidence="4 7" id="KW-0812">Transmembrane</keyword>
<evidence type="ECO:0000256" key="3">
    <source>
        <dbReference type="ARBA" id="ARBA00022475"/>
    </source>
</evidence>
<gene>
    <name evidence="8" type="ORF">S01H1_19416</name>
</gene>
<name>X0TKL9_9ZZZZ</name>
<accession>X0TKL9</accession>
<keyword evidence="6 7" id="KW-0472">Membrane</keyword>
<evidence type="ECO:0000256" key="2">
    <source>
        <dbReference type="ARBA" id="ARBA00008929"/>
    </source>
</evidence>
<feature type="transmembrane region" description="Helical" evidence="7">
    <location>
        <begin position="57"/>
        <end position="78"/>
    </location>
</feature>
<evidence type="ECO:0000256" key="5">
    <source>
        <dbReference type="ARBA" id="ARBA00022989"/>
    </source>
</evidence>
<keyword evidence="3" id="KW-1003">Cell membrane</keyword>
<evidence type="ECO:0000256" key="6">
    <source>
        <dbReference type="ARBA" id="ARBA00023136"/>
    </source>
</evidence>
<protein>
    <recommendedName>
        <fullName evidence="9">Polysulfide reductase NrfD</fullName>
    </recommendedName>
</protein>
<sequence length="306" mass="33011">LVFLKQLRWGLTTTALHDTFNWGLYIQGFFYLSALAGGILVFVSAATLFKIEAVRSLAEIGAAVSLSCLICAAGLLGADLGKPFRGLKIVTGKNLASPLTWDFFMLSLCGVLNLIFLTGVIHNSGLVTTVWSILCLIAALAYVMIHTLFFVSRVGAGFRSQPFLGLDTLAQSLWGGMAMVNLIALATGMKESNLAGILLILTILALIPIAGSYIASLTSTGSEVDRKIIFLDTFILLILIVTQITGPRNAFLPALASVLILVAVFLEKSHVMRQYQMSPTVPFPYSQFDEVPSYKPTAAEWMLVLG</sequence>
<keyword evidence="5 7" id="KW-1133">Transmembrane helix</keyword>
<feature type="transmembrane region" description="Helical" evidence="7">
    <location>
        <begin position="128"/>
        <end position="151"/>
    </location>
</feature>
<comment type="caution">
    <text evidence="8">The sequence shown here is derived from an EMBL/GenBank/DDBJ whole genome shotgun (WGS) entry which is preliminary data.</text>
</comment>
<dbReference type="PANTHER" id="PTHR34856">
    <property type="entry name" value="PROTEIN NRFD"/>
    <property type="match status" value="1"/>
</dbReference>
<dbReference type="AlphaFoldDB" id="X0TKL9"/>
<dbReference type="InterPro" id="IPR005614">
    <property type="entry name" value="NrfD-like"/>
</dbReference>
<dbReference type="PANTHER" id="PTHR34856:SF2">
    <property type="entry name" value="PROTEIN NRFD"/>
    <property type="match status" value="1"/>
</dbReference>
<comment type="similarity">
    <text evidence="2">Belongs to the NrfD family.</text>
</comment>
<dbReference type="GO" id="GO:0005886">
    <property type="term" value="C:plasma membrane"/>
    <property type="evidence" value="ECO:0007669"/>
    <property type="project" value="UniProtKB-SubCell"/>
</dbReference>
<feature type="transmembrane region" description="Helical" evidence="7">
    <location>
        <begin position="99"/>
        <end position="122"/>
    </location>
</feature>
<feature type="transmembrane region" description="Helical" evidence="7">
    <location>
        <begin position="228"/>
        <end position="244"/>
    </location>
</feature>
<feature type="transmembrane region" description="Helical" evidence="7">
    <location>
        <begin position="194"/>
        <end position="216"/>
    </location>
</feature>
<dbReference type="Pfam" id="PF03916">
    <property type="entry name" value="NrfD"/>
    <property type="match status" value="1"/>
</dbReference>
<dbReference type="EMBL" id="BARS01010485">
    <property type="protein sequence ID" value="GAF94093.1"/>
    <property type="molecule type" value="Genomic_DNA"/>
</dbReference>
<feature type="non-terminal residue" evidence="8">
    <location>
        <position position="1"/>
    </location>
</feature>
<proteinExistence type="inferred from homology"/>
<dbReference type="Gene3D" id="1.20.1630.10">
    <property type="entry name" value="Formate dehydrogenase/DMSO reductase domain"/>
    <property type="match status" value="1"/>
</dbReference>
<evidence type="ECO:0008006" key="9">
    <source>
        <dbReference type="Google" id="ProtNLM"/>
    </source>
</evidence>
<reference evidence="8" key="1">
    <citation type="journal article" date="2014" name="Front. Microbiol.">
        <title>High frequency of phylogenetically diverse reductive dehalogenase-homologous genes in deep subseafloor sedimentary metagenomes.</title>
        <authorList>
            <person name="Kawai M."/>
            <person name="Futagami T."/>
            <person name="Toyoda A."/>
            <person name="Takaki Y."/>
            <person name="Nishi S."/>
            <person name="Hori S."/>
            <person name="Arai W."/>
            <person name="Tsubouchi T."/>
            <person name="Morono Y."/>
            <person name="Uchiyama I."/>
            <person name="Ito T."/>
            <person name="Fujiyama A."/>
            <person name="Inagaki F."/>
            <person name="Takami H."/>
        </authorList>
    </citation>
    <scope>NUCLEOTIDE SEQUENCE</scope>
    <source>
        <strain evidence="8">Expedition CK06-06</strain>
    </source>
</reference>